<feature type="transmembrane region" description="Helical" evidence="2">
    <location>
        <begin position="90"/>
        <end position="108"/>
    </location>
</feature>
<keyword evidence="2" id="KW-0812">Transmembrane</keyword>
<dbReference type="PANTHER" id="PTHR40448:SF1">
    <property type="entry name" value="TWO-COMPONENT SENSOR HISTIDINE KINASE"/>
    <property type="match status" value="1"/>
</dbReference>
<dbReference type="EMBL" id="JAHLFP010000023">
    <property type="protein sequence ID" value="MBU3805922.1"/>
    <property type="molecule type" value="Genomic_DNA"/>
</dbReference>
<proteinExistence type="predicted"/>
<evidence type="ECO:0000256" key="1">
    <source>
        <dbReference type="SAM" id="Coils"/>
    </source>
</evidence>
<dbReference type="GO" id="GO:0042802">
    <property type="term" value="F:identical protein binding"/>
    <property type="evidence" value="ECO:0007669"/>
    <property type="project" value="TreeGrafter"/>
</dbReference>
<dbReference type="Proteomes" id="UP000713596">
    <property type="component" value="Unassembled WGS sequence"/>
</dbReference>
<comment type="caution">
    <text evidence="4">The sequence shown here is derived from an EMBL/GenBank/DDBJ whole genome shotgun (WGS) entry which is preliminary data.</text>
</comment>
<evidence type="ECO:0000313" key="5">
    <source>
        <dbReference type="Proteomes" id="UP000713596"/>
    </source>
</evidence>
<evidence type="ECO:0000313" key="4">
    <source>
        <dbReference type="EMBL" id="MBU3805922.1"/>
    </source>
</evidence>
<reference evidence="4" key="1">
    <citation type="journal article" date="2021" name="PeerJ">
        <title>Extensive microbial diversity within the chicken gut microbiome revealed by metagenomics and culture.</title>
        <authorList>
            <person name="Gilroy R."/>
            <person name="Ravi A."/>
            <person name="Getino M."/>
            <person name="Pursley I."/>
            <person name="Horton D.L."/>
            <person name="Alikhan N.F."/>
            <person name="Baker D."/>
            <person name="Gharbi K."/>
            <person name="Hall N."/>
            <person name="Watson M."/>
            <person name="Adriaenssens E.M."/>
            <person name="Foster-Nyarko E."/>
            <person name="Jarju S."/>
            <person name="Secka A."/>
            <person name="Antonio M."/>
            <person name="Oren A."/>
            <person name="Chaudhuri R.R."/>
            <person name="La Ragione R."/>
            <person name="Hildebrand F."/>
            <person name="Pallen M.J."/>
        </authorList>
    </citation>
    <scope>NUCLEOTIDE SEQUENCE</scope>
    <source>
        <strain evidence="4">B5_2728</strain>
    </source>
</reference>
<feature type="transmembrane region" description="Helical" evidence="2">
    <location>
        <begin position="120"/>
        <end position="141"/>
    </location>
</feature>
<dbReference type="PANTHER" id="PTHR40448">
    <property type="entry name" value="TWO-COMPONENT SENSOR HISTIDINE KINASE"/>
    <property type="match status" value="1"/>
</dbReference>
<evidence type="ECO:0000256" key="2">
    <source>
        <dbReference type="SAM" id="Phobius"/>
    </source>
</evidence>
<feature type="transmembrane region" description="Helical" evidence="2">
    <location>
        <begin position="161"/>
        <end position="181"/>
    </location>
</feature>
<reference evidence="4" key="2">
    <citation type="submission" date="2021-04" db="EMBL/GenBank/DDBJ databases">
        <authorList>
            <person name="Gilroy R."/>
        </authorList>
    </citation>
    <scope>NUCLEOTIDE SEQUENCE</scope>
    <source>
        <strain evidence="4">B5_2728</strain>
    </source>
</reference>
<keyword evidence="1" id="KW-0175">Coiled coil</keyword>
<keyword evidence="2" id="KW-1133">Transmembrane helix</keyword>
<dbReference type="Pfam" id="PF14501">
    <property type="entry name" value="HATPase_c_5"/>
    <property type="match status" value="1"/>
</dbReference>
<dbReference type="CDD" id="cd16935">
    <property type="entry name" value="HATPase_AgrC-ComD-like"/>
    <property type="match status" value="1"/>
</dbReference>
<sequence length="448" mass="50804">MWTEIPRLHTALAEWLACLVYLFPMVRQMGKKIPVSLSAGALVVQMVFLQLTDHVPLWLWMPCMAVAVGLMYLFLWLASGQFGWATIYHCARAFVLAEFAAALEWQAYQSLVLVAGFEGYLWQWVTMPVVYVVVYGCAFWLERLEKSNQPVHLRFGARDAVGAATIALAVFFMSNLNYALLSRPSSSPLAGDILQTRTLVDLGGLAVLYAYHIQRRELQLRYELHSIQNVLQNQYHQYQQSKETIALIEHKYHDLKHQIAALRTESDASRREAWLDEMEQEIKAYEAQNKTGNPVLDTVLTGKMLYCQKQNIQLTCVADGSLLEFLDVRDICTIFGNALDNAIECELGVEDKSQRLIHVNVSVKKRFVVLRFENYCPQAPVFEQGVPLSTKQDARYHGFGFKSIQFTAQKYGGTATAVHQDSWFIVKVLLPIPASLACKLAKQPSNKE</sequence>
<keyword evidence="2" id="KW-0472">Membrane</keyword>
<protein>
    <submittedName>
        <fullName evidence="4">GHKL domain-containing protein</fullName>
    </submittedName>
</protein>
<feature type="domain" description="Sensor histidine kinase NatK-like C-terminal" evidence="3">
    <location>
        <begin position="327"/>
        <end position="431"/>
    </location>
</feature>
<gene>
    <name evidence="4" type="ORF">H9882_03405</name>
</gene>
<organism evidence="4 5">
    <name type="scientific">Candidatus Allofournierella pullistercoris</name>
    <dbReference type="NCBI Taxonomy" id="2838597"/>
    <lineage>
        <taxon>Bacteria</taxon>
        <taxon>Bacillati</taxon>
        <taxon>Bacillota</taxon>
        <taxon>Clostridia</taxon>
        <taxon>Eubacteriales</taxon>
        <taxon>Oscillospiraceae</taxon>
        <taxon>Allofournierella</taxon>
    </lineage>
</organism>
<dbReference type="AlphaFoldDB" id="A0A948T216"/>
<dbReference type="Gene3D" id="3.30.565.10">
    <property type="entry name" value="Histidine kinase-like ATPase, C-terminal domain"/>
    <property type="match status" value="1"/>
</dbReference>
<accession>A0A948T216</accession>
<evidence type="ECO:0000259" key="3">
    <source>
        <dbReference type="Pfam" id="PF14501"/>
    </source>
</evidence>
<feature type="coiled-coil region" evidence="1">
    <location>
        <begin position="245"/>
        <end position="272"/>
    </location>
</feature>
<dbReference type="InterPro" id="IPR032834">
    <property type="entry name" value="NatK-like_C"/>
</dbReference>
<name>A0A948T216_9FIRM</name>
<dbReference type="SUPFAM" id="SSF55874">
    <property type="entry name" value="ATPase domain of HSP90 chaperone/DNA topoisomerase II/histidine kinase"/>
    <property type="match status" value="1"/>
</dbReference>
<feature type="transmembrane region" description="Helical" evidence="2">
    <location>
        <begin position="57"/>
        <end position="78"/>
    </location>
</feature>
<dbReference type="InterPro" id="IPR036890">
    <property type="entry name" value="HATPase_C_sf"/>
</dbReference>
<feature type="transmembrane region" description="Helical" evidence="2">
    <location>
        <begin position="33"/>
        <end position="51"/>
    </location>
</feature>